<evidence type="ECO:0000256" key="1">
    <source>
        <dbReference type="ARBA" id="ARBA00022722"/>
    </source>
</evidence>
<dbReference type="PANTHER" id="PTHR13620:SF104">
    <property type="entry name" value="EXONUCLEASE 3'-5' DOMAIN-CONTAINING PROTEIN 2"/>
    <property type="match status" value="1"/>
</dbReference>
<dbReference type="Gene3D" id="3.30.420.10">
    <property type="entry name" value="Ribonuclease H-like superfamily/Ribonuclease H"/>
    <property type="match status" value="1"/>
</dbReference>
<feature type="region of interest" description="Disordered" evidence="3">
    <location>
        <begin position="425"/>
        <end position="455"/>
    </location>
</feature>
<organism evidence="5 6">
    <name type="scientific">Diaporthe vaccinii</name>
    <dbReference type="NCBI Taxonomy" id="105482"/>
    <lineage>
        <taxon>Eukaryota</taxon>
        <taxon>Fungi</taxon>
        <taxon>Dikarya</taxon>
        <taxon>Ascomycota</taxon>
        <taxon>Pezizomycotina</taxon>
        <taxon>Sordariomycetes</taxon>
        <taxon>Sordariomycetidae</taxon>
        <taxon>Diaporthales</taxon>
        <taxon>Diaporthaceae</taxon>
        <taxon>Diaporthe</taxon>
        <taxon>Diaporthe eres species complex</taxon>
    </lineage>
</organism>
<keyword evidence="2" id="KW-0378">Hydrolase</keyword>
<feature type="compositionally biased region" description="Acidic residues" evidence="3">
    <location>
        <begin position="437"/>
        <end position="451"/>
    </location>
</feature>
<keyword evidence="1" id="KW-0540">Nuclease</keyword>
<dbReference type="Proteomes" id="UP001600888">
    <property type="component" value="Unassembled WGS sequence"/>
</dbReference>
<evidence type="ECO:0000313" key="6">
    <source>
        <dbReference type="Proteomes" id="UP001600888"/>
    </source>
</evidence>
<feature type="compositionally biased region" description="Low complexity" evidence="3">
    <location>
        <begin position="130"/>
        <end position="149"/>
    </location>
</feature>
<dbReference type="InterPro" id="IPR012337">
    <property type="entry name" value="RNaseH-like_sf"/>
</dbReference>
<feature type="domain" description="3'-5' exonuclease" evidence="4">
    <location>
        <begin position="220"/>
        <end position="409"/>
    </location>
</feature>
<evidence type="ECO:0000259" key="4">
    <source>
        <dbReference type="SMART" id="SM00474"/>
    </source>
</evidence>
<keyword evidence="6" id="KW-1185">Reference proteome</keyword>
<dbReference type="InterPro" id="IPR051132">
    <property type="entry name" value="3-5_Exonuclease_domain"/>
</dbReference>
<protein>
    <recommendedName>
        <fullName evidence="4">3'-5' exonuclease domain-containing protein</fullName>
    </recommendedName>
</protein>
<dbReference type="CDD" id="cd06141">
    <property type="entry name" value="WRN_exo"/>
    <property type="match status" value="1"/>
</dbReference>
<dbReference type="PANTHER" id="PTHR13620">
    <property type="entry name" value="3-5 EXONUCLEASE"/>
    <property type="match status" value="1"/>
</dbReference>
<dbReference type="EMBL" id="JBAWTH010000009">
    <property type="protein sequence ID" value="KAL2290411.1"/>
    <property type="molecule type" value="Genomic_DNA"/>
</dbReference>
<dbReference type="Pfam" id="PF01612">
    <property type="entry name" value="DNA_pol_A_exo1"/>
    <property type="match status" value="1"/>
</dbReference>
<proteinExistence type="predicted"/>
<evidence type="ECO:0000256" key="2">
    <source>
        <dbReference type="ARBA" id="ARBA00022801"/>
    </source>
</evidence>
<name>A0ABR4F7B0_9PEZI</name>
<feature type="compositionally biased region" description="Pro residues" evidence="3">
    <location>
        <begin position="157"/>
        <end position="171"/>
    </location>
</feature>
<dbReference type="InterPro" id="IPR036397">
    <property type="entry name" value="RNaseH_sf"/>
</dbReference>
<feature type="region of interest" description="Disordered" evidence="3">
    <location>
        <begin position="105"/>
        <end position="175"/>
    </location>
</feature>
<reference evidence="5 6" key="1">
    <citation type="submission" date="2024-03" db="EMBL/GenBank/DDBJ databases">
        <title>A high-quality draft genome sequence of Diaporthe vaccinii, a causative agent of upright dieback and viscid rot disease in cranberry plants.</title>
        <authorList>
            <person name="Sarrasin M."/>
            <person name="Lang B.F."/>
            <person name="Burger G."/>
        </authorList>
    </citation>
    <scope>NUCLEOTIDE SEQUENCE [LARGE SCALE GENOMIC DNA]</scope>
    <source>
        <strain evidence="5 6">IS7</strain>
    </source>
</reference>
<accession>A0ABR4F7B0</accession>
<evidence type="ECO:0000256" key="3">
    <source>
        <dbReference type="SAM" id="MobiDB-lite"/>
    </source>
</evidence>
<sequence length="625" mass="69453">MIPAQHGASSLSRVRVMNLASGHRGLLRLQLAATRRSLYSLSKMHSYKYPPKWRLWHPNQGVVFHQPLYPVLDVARFFTEASAVEDIGAGSRDLGEEVAASRFKNIGNHKSDPSDSLAEPKISQEPLAGTPPAEAEQESSASTTETSEPGSKKEEPPPATVDPPPIGPPFTPLDYKIPEESFNTAVKAVEGTPESFWSYAMYRGPGGDEGGREAEKKVTVHYCTSTHTAERVLQKYFLNEKVLGFDLEWSIEGYKTASPQKNVSLVQLASQSRVALLHVALFSNKGQLVPPTLKRIMEDSDITKTGVWIKGDCTRLRKYLGIESWGVFELSHLFRQVKYTRNGRHDLINKRLVSLADQVRETMHLPMFKGQDVRSSDWSKALRMDQIVYSASDAYAAVHLYAMLNHQRERLDPIPPLPFLVEHNQPIPLAPGLESSSSDETENAEEEDEEFREAGYGVSTLTAEQLKAIGETIQIEAGEGDTNDSKAMPEATKAAKPKSRPAATAKQPMPPKDPRIIAAETWFMEYRATRPDGKTKAGPAALKAYFIWHANDDLSVDSIAQLLRDPPLQLLTVCNYILAAIKAERLAYDRVRLKQVLDLYPQDVAQRRFASLIRATADVSVPLSD</sequence>
<dbReference type="InterPro" id="IPR002562">
    <property type="entry name" value="3'-5'_exonuclease_dom"/>
</dbReference>
<gene>
    <name evidence="5" type="ORF">FJTKL_15524</name>
</gene>
<dbReference type="SMART" id="SM00474">
    <property type="entry name" value="35EXOc"/>
    <property type="match status" value="1"/>
</dbReference>
<evidence type="ECO:0000313" key="5">
    <source>
        <dbReference type="EMBL" id="KAL2290411.1"/>
    </source>
</evidence>
<feature type="region of interest" description="Disordered" evidence="3">
    <location>
        <begin position="478"/>
        <end position="511"/>
    </location>
</feature>
<dbReference type="SUPFAM" id="SSF53098">
    <property type="entry name" value="Ribonuclease H-like"/>
    <property type="match status" value="1"/>
</dbReference>
<comment type="caution">
    <text evidence="5">The sequence shown here is derived from an EMBL/GenBank/DDBJ whole genome shotgun (WGS) entry which is preliminary data.</text>
</comment>